<comment type="caution">
    <text evidence="2">The sequence shown here is derived from an EMBL/GenBank/DDBJ whole genome shotgun (WGS) entry which is preliminary data.</text>
</comment>
<feature type="compositionally biased region" description="Basic and acidic residues" evidence="1">
    <location>
        <begin position="54"/>
        <end position="72"/>
    </location>
</feature>
<proteinExistence type="predicted"/>
<keyword evidence="3" id="KW-1185">Reference proteome</keyword>
<sequence length="72" mass="7603">MSDRNQNDNESGPQGPPNSPANHQNDATDKPKGDSDMVALEGNPPPGSASGDGGDNRVGQDHFMKEILEEDD</sequence>
<feature type="compositionally biased region" description="Basic and acidic residues" evidence="1">
    <location>
        <begin position="26"/>
        <end position="35"/>
    </location>
</feature>
<feature type="region of interest" description="Disordered" evidence="1">
    <location>
        <begin position="1"/>
        <end position="72"/>
    </location>
</feature>
<evidence type="ECO:0000256" key="1">
    <source>
        <dbReference type="SAM" id="MobiDB-lite"/>
    </source>
</evidence>
<name>A0AAN6YYE2_9PEZI</name>
<dbReference type="EMBL" id="MU853280">
    <property type="protein sequence ID" value="KAK4118163.1"/>
    <property type="molecule type" value="Genomic_DNA"/>
</dbReference>
<reference evidence="2" key="1">
    <citation type="journal article" date="2023" name="Mol. Phylogenet. Evol.">
        <title>Genome-scale phylogeny and comparative genomics of the fungal order Sordariales.</title>
        <authorList>
            <person name="Hensen N."/>
            <person name="Bonometti L."/>
            <person name="Westerberg I."/>
            <person name="Brannstrom I.O."/>
            <person name="Guillou S."/>
            <person name="Cros-Aarteil S."/>
            <person name="Calhoun S."/>
            <person name="Haridas S."/>
            <person name="Kuo A."/>
            <person name="Mondo S."/>
            <person name="Pangilinan J."/>
            <person name="Riley R."/>
            <person name="LaButti K."/>
            <person name="Andreopoulos B."/>
            <person name="Lipzen A."/>
            <person name="Chen C."/>
            <person name="Yan M."/>
            <person name="Daum C."/>
            <person name="Ng V."/>
            <person name="Clum A."/>
            <person name="Steindorff A."/>
            <person name="Ohm R.A."/>
            <person name="Martin F."/>
            <person name="Silar P."/>
            <person name="Natvig D.O."/>
            <person name="Lalanne C."/>
            <person name="Gautier V."/>
            <person name="Ament-Velasquez S.L."/>
            <person name="Kruys A."/>
            <person name="Hutchinson M.I."/>
            <person name="Powell A.J."/>
            <person name="Barry K."/>
            <person name="Miller A.N."/>
            <person name="Grigoriev I.V."/>
            <person name="Debuchy R."/>
            <person name="Gladieux P."/>
            <person name="Hiltunen Thoren M."/>
            <person name="Johannesson H."/>
        </authorList>
    </citation>
    <scope>NUCLEOTIDE SEQUENCE</scope>
    <source>
        <strain evidence="2">CBS 731.68</strain>
    </source>
</reference>
<protein>
    <submittedName>
        <fullName evidence="2">Uncharacterized protein</fullName>
    </submittedName>
</protein>
<gene>
    <name evidence="2" type="ORF">N657DRAFT_685425</name>
</gene>
<dbReference type="AlphaFoldDB" id="A0AAN6YYE2"/>
<evidence type="ECO:0000313" key="2">
    <source>
        <dbReference type="EMBL" id="KAK4118163.1"/>
    </source>
</evidence>
<organism evidence="2 3">
    <name type="scientific">Parathielavia appendiculata</name>
    <dbReference type="NCBI Taxonomy" id="2587402"/>
    <lineage>
        <taxon>Eukaryota</taxon>
        <taxon>Fungi</taxon>
        <taxon>Dikarya</taxon>
        <taxon>Ascomycota</taxon>
        <taxon>Pezizomycotina</taxon>
        <taxon>Sordariomycetes</taxon>
        <taxon>Sordariomycetidae</taxon>
        <taxon>Sordariales</taxon>
        <taxon>Chaetomiaceae</taxon>
        <taxon>Parathielavia</taxon>
    </lineage>
</organism>
<reference evidence="2" key="2">
    <citation type="submission" date="2023-05" db="EMBL/GenBank/DDBJ databases">
        <authorList>
            <consortium name="Lawrence Berkeley National Laboratory"/>
            <person name="Steindorff A."/>
            <person name="Hensen N."/>
            <person name="Bonometti L."/>
            <person name="Westerberg I."/>
            <person name="Brannstrom I.O."/>
            <person name="Guillou S."/>
            <person name="Cros-Aarteil S."/>
            <person name="Calhoun S."/>
            <person name="Haridas S."/>
            <person name="Kuo A."/>
            <person name="Mondo S."/>
            <person name="Pangilinan J."/>
            <person name="Riley R."/>
            <person name="Labutti K."/>
            <person name="Andreopoulos B."/>
            <person name="Lipzen A."/>
            <person name="Chen C."/>
            <person name="Yanf M."/>
            <person name="Daum C."/>
            <person name="Ng V."/>
            <person name="Clum A."/>
            <person name="Ohm R."/>
            <person name="Martin F."/>
            <person name="Silar P."/>
            <person name="Natvig D."/>
            <person name="Lalanne C."/>
            <person name="Gautier V."/>
            <person name="Ament-Velasquez S.L."/>
            <person name="Kruys A."/>
            <person name="Hutchinson M.I."/>
            <person name="Powell A.J."/>
            <person name="Barry K."/>
            <person name="Miller A.N."/>
            <person name="Grigoriev I.V."/>
            <person name="Debuchy R."/>
            <person name="Gladieux P."/>
            <person name="Thoren M.H."/>
            <person name="Johannesson H."/>
        </authorList>
    </citation>
    <scope>NUCLEOTIDE SEQUENCE</scope>
    <source>
        <strain evidence="2">CBS 731.68</strain>
    </source>
</reference>
<dbReference type="RefSeq" id="XP_062641936.1">
    <property type="nucleotide sequence ID" value="XM_062796777.1"/>
</dbReference>
<evidence type="ECO:0000313" key="3">
    <source>
        <dbReference type="Proteomes" id="UP001302602"/>
    </source>
</evidence>
<dbReference type="Proteomes" id="UP001302602">
    <property type="component" value="Unassembled WGS sequence"/>
</dbReference>
<accession>A0AAN6YYE2</accession>
<dbReference type="GeneID" id="87833545"/>